<dbReference type="InterPro" id="IPR000648">
    <property type="entry name" value="Oxysterol-bd"/>
</dbReference>
<dbReference type="InterPro" id="IPR037239">
    <property type="entry name" value="OSBP_sf"/>
</dbReference>
<dbReference type="SUPFAM" id="SSF144000">
    <property type="entry name" value="Oxysterol-binding protein-like"/>
    <property type="match status" value="1"/>
</dbReference>
<proteinExistence type="inferred from homology"/>
<dbReference type="GO" id="GO:0120009">
    <property type="term" value="P:intermembrane lipid transfer"/>
    <property type="evidence" value="ECO:0007669"/>
    <property type="project" value="UniProtKB-ARBA"/>
</dbReference>
<dbReference type="Gene3D" id="2.40.160.120">
    <property type="match status" value="1"/>
</dbReference>
<feature type="region of interest" description="Disordered" evidence="4">
    <location>
        <begin position="33"/>
        <end position="66"/>
    </location>
</feature>
<dbReference type="Pfam" id="PF01237">
    <property type="entry name" value="Oxysterol_BP"/>
    <property type="match status" value="1"/>
</dbReference>
<evidence type="ECO:0000256" key="3">
    <source>
        <dbReference type="RuleBase" id="RU003844"/>
    </source>
</evidence>
<evidence type="ECO:0000313" key="5">
    <source>
        <dbReference type="EMBL" id="CAE0247988.1"/>
    </source>
</evidence>
<evidence type="ECO:0000256" key="4">
    <source>
        <dbReference type="SAM" id="MobiDB-lite"/>
    </source>
</evidence>
<comment type="similarity">
    <text evidence="1 3">Belongs to the OSBP family.</text>
</comment>
<keyword evidence="2" id="KW-0597">Phosphoprotein</keyword>
<dbReference type="GO" id="GO:0032934">
    <property type="term" value="F:sterol binding"/>
    <property type="evidence" value="ECO:0007669"/>
    <property type="project" value="TreeGrafter"/>
</dbReference>
<evidence type="ECO:0000256" key="2">
    <source>
        <dbReference type="ARBA" id="ARBA00022553"/>
    </source>
</evidence>
<accession>A0A7S3G456</accession>
<dbReference type="PROSITE" id="PS01013">
    <property type="entry name" value="OSBP"/>
    <property type="match status" value="1"/>
</dbReference>
<dbReference type="GO" id="GO:0016020">
    <property type="term" value="C:membrane"/>
    <property type="evidence" value="ECO:0007669"/>
    <property type="project" value="TreeGrafter"/>
</dbReference>
<gene>
    <name evidence="5" type="ORF">PBIL07802_LOCUS10182</name>
</gene>
<dbReference type="InterPro" id="IPR018494">
    <property type="entry name" value="Oxysterol-bd_CS"/>
</dbReference>
<sequence>MNSRHVSSLTYTDWHYLLCLFSLSEMSAEEAEAQISGLSVEDEQPPPEYLQEGEEEIHGDAEEIEKPSDEVISKALSVKEAFGETPGDDESEGFAPRTMLPCGTPPPRKLNIWTLLKDAIGKDITRITLPCSFNEPLSFLQHCCEETLEYIDLLERAADKEDSMERLLHFTLWAIAGYTSSLDRLTKPFNPLLGETYEYLGKGGADSNKKYRYFAEQVSHHPPTSAFFASSQDGQVEYWGDITLKNKFWGKSVEVYPRGYCYARLKGPRDDIFSLTKGTAVVHNVIVGKMWMEYVGKPEILNTKTGEKALLELKNAGWMDKRRHLIFAEIVGADGFVKYRLRGKWSESVYLEVVEGEVLPDKLGKKEKWEDVEDNGKYQKLWSRHSDSCAKDNYNYPDFTIGLNEIRPKQKEFLPPTDCRYRPDQRKLEDGDFKAATKLKLALEEKQRAAKKRREKAKEQYVPRWFTKAGQGDSGWIYEGKLQQRSAHIGVQILHAPLFLGGILSGIAGKYWDVREKKEWAKMELPDIYLEEQ</sequence>
<protein>
    <recommendedName>
        <fullName evidence="6">Oxysterol-binding protein</fullName>
    </recommendedName>
</protein>
<dbReference type="GO" id="GO:0005829">
    <property type="term" value="C:cytosol"/>
    <property type="evidence" value="ECO:0007669"/>
    <property type="project" value="TreeGrafter"/>
</dbReference>
<evidence type="ECO:0008006" key="6">
    <source>
        <dbReference type="Google" id="ProtNLM"/>
    </source>
</evidence>
<dbReference type="AlphaFoldDB" id="A0A7S3G456"/>
<dbReference type="FunFam" id="2.40.160.120:FF:000001">
    <property type="entry name" value="Oxysterol-binding protein"/>
    <property type="match status" value="1"/>
</dbReference>
<dbReference type="PANTHER" id="PTHR10972:SF205">
    <property type="entry name" value="OXYSTEROL-BINDING PROTEIN 1"/>
    <property type="match status" value="1"/>
</dbReference>
<name>A0A7S3G456_9EUKA</name>
<feature type="compositionally biased region" description="Basic and acidic residues" evidence="4">
    <location>
        <begin position="56"/>
        <end position="66"/>
    </location>
</feature>
<dbReference type="EMBL" id="HBIB01015674">
    <property type="protein sequence ID" value="CAE0247988.1"/>
    <property type="molecule type" value="Transcribed_RNA"/>
</dbReference>
<evidence type="ECO:0000256" key="1">
    <source>
        <dbReference type="ARBA" id="ARBA00008842"/>
    </source>
</evidence>
<dbReference type="Gene3D" id="3.30.70.3490">
    <property type="match status" value="1"/>
</dbReference>
<dbReference type="PANTHER" id="PTHR10972">
    <property type="entry name" value="OXYSTEROL-BINDING PROTEIN-RELATED"/>
    <property type="match status" value="1"/>
</dbReference>
<organism evidence="5">
    <name type="scientific">Palpitomonas bilix</name>
    <dbReference type="NCBI Taxonomy" id="652834"/>
    <lineage>
        <taxon>Eukaryota</taxon>
        <taxon>Eukaryota incertae sedis</taxon>
    </lineage>
</organism>
<reference evidence="5" key="1">
    <citation type="submission" date="2021-01" db="EMBL/GenBank/DDBJ databases">
        <authorList>
            <person name="Corre E."/>
            <person name="Pelletier E."/>
            <person name="Niang G."/>
            <person name="Scheremetjew M."/>
            <person name="Finn R."/>
            <person name="Kale V."/>
            <person name="Holt S."/>
            <person name="Cochrane G."/>
            <person name="Meng A."/>
            <person name="Brown T."/>
            <person name="Cohen L."/>
        </authorList>
    </citation>
    <scope>NUCLEOTIDE SEQUENCE</scope>
    <source>
        <strain evidence="5">NIES-2562</strain>
    </source>
</reference>
<feature type="compositionally biased region" description="Acidic residues" evidence="4">
    <location>
        <begin position="40"/>
        <end position="55"/>
    </location>
</feature>